<accession>A0A367ZQB6</accession>
<protein>
    <submittedName>
        <fullName evidence="1">Uncharacterized protein</fullName>
    </submittedName>
</protein>
<dbReference type="Proteomes" id="UP000252355">
    <property type="component" value="Unassembled WGS sequence"/>
</dbReference>
<name>A0A367ZQB6_9BACT</name>
<sequence>MAAAFPFEERPTLHPWSGGLVPVLGHEANPESVIAKRRREP</sequence>
<proteinExistence type="predicted"/>
<dbReference type="AlphaFoldDB" id="A0A367ZQB6"/>
<dbReference type="EMBL" id="QOQW01000007">
    <property type="protein sequence ID" value="RCK80335.1"/>
    <property type="molecule type" value="Genomic_DNA"/>
</dbReference>
<evidence type="ECO:0000313" key="2">
    <source>
        <dbReference type="Proteomes" id="UP000252355"/>
    </source>
</evidence>
<organism evidence="1 2">
    <name type="scientific">Candidatus Ozemobacter sibiricus</name>
    <dbReference type="NCBI Taxonomy" id="2268124"/>
    <lineage>
        <taxon>Bacteria</taxon>
        <taxon>Candidatus Ozemobacteria</taxon>
        <taxon>Candidatus Ozemobacterales</taxon>
        <taxon>Candidatus Ozemobacteraceae</taxon>
        <taxon>Candidatus Ozemobacter</taxon>
    </lineage>
</organism>
<comment type="caution">
    <text evidence="1">The sequence shown here is derived from an EMBL/GenBank/DDBJ whole genome shotgun (WGS) entry which is preliminary data.</text>
</comment>
<evidence type="ECO:0000313" key="1">
    <source>
        <dbReference type="EMBL" id="RCK80335.1"/>
    </source>
</evidence>
<reference evidence="1 2" key="1">
    <citation type="submission" date="2018-05" db="EMBL/GenBank/DDBJ databases">
        <title>A metagenomic window into the 2 km-deep terrestrial subsurface aquifer revealed taxonomically and functionally diverse microbial community comprising novel uncultured bacterial lineages.</title>
        <authorList>
            <person name="Kadnikov V.V."/>
            <person name="Mardanov A.V."/>
            <person name="Beletsky A.V."/>
            <person name="Banks D."/>
            <person name="Pimenov N.V."/>
            <person name="Frank Y.A."/>
            <person name="Karnachuk O.V."/>
            <person name="Ravin N.V."/>
        </authorList>
    </citation>
    <scope>NUCLEOTIDE SEQUENCE [LARGE SCALE GENOMIC DNA]</scope>
    <source>
        <strain evidence="1">BY5</strain>
    </source>
</reference>
<gene>
    <name evidence="1" type="ORF">OZSIB_3517</name>
</gene>